<feature type="compositionally biased region" description="Low complexity" evidence="1">
    <location>
        <begin position="1"/>
        <end position="13"/>
    </location>
</feature>
<feature type="region of interest" description="Disordered" evidence="1">
    <location>
        <begin position="1"/>
        <end position="27"/>
    </location>
</feature>
<dbReference type="Proteomes" id="UP001152797">
    <property type="component" value="Unassembled WGS sequence"/>
</dbReference>
<dbReference type="InterPro" id="IPR002048">
    <property type="entry name" value="EF_hand_dom"/>
</dbReference>
<name>A0A9P1FDS7_9DINO</name>
<evidence type="ECO:0000313" key="5">
    <source>
        <dbReference type="Proteomes" id="UP001152797"/>
    </source>
</evidence>
<protein>
    <recommendedName>
        <fullName evidence="2">EF-hand domain-containing protein</fullName>
    </recommendedName>
</protein>
<accession>A0A9P1FDS7</accession>
<dbReference type="InterPro" id="IPR027267">
    <property type="entry name" value="AH/BAR_dom_sf"/>
</dbReference>
<evidence type="ECO:0000313" key="3">
    <source>
        <dbReference type="EMBL" id="CAI3972333.1"/>
    </source>
</evidence>
<evidence type="ECO:0000313" key="4">
    <source>
        <dbReference type="EMBL" id="CAL1125708.1"/>
    </source>
</evidence>
<evidence type="ECO:0000256" key="1">
    <source>
        <dbReference type="SAM" id="MobiDB-lite"/>
    </source>
</evidence>
<reference evidence="4" key="2">
    <citation type="submission" date="2024-04" db="EMBL/GenBank/DDBJ databases">
        <authorList>
            <person name="Chen Y."/>
            <person name="Shah S."/>
            <person name="Dougan E. K."/>
            <person name="Thang M."/>
            <person name="Chan C."/>
        </authorList>
    </citation>
    <scope>NUCLEOTIDE SEQUENCE [LARGE SCALE GENOMIC DNA]</scope>
</reference>
<reference evidence="3" key="1">
    <citation type="submission" date="2022-10" db="EMBL/GenBank/DDBJ databases">
        <authorList>
            <person name="Chen Y."/>
            <person name="Dougan E. K."/>
            <person name="Chan C."/>
            <person name="Rhodes N."/>
            <person name="Thang M."/>
        </authorList>
    </citation>
    <scope>NUCLEOTIDE SEQUENCE</scope>
</reference>
<feature type="domain" description="EF-hand" evidence="2">
    <location>
        <begin position="318"/>
        <end position="353"/>
    </location>
</feature>
<gene>
    <name evidence="3" type="ORF">C1SCF055_LOCUS923</name>
</gene>
<proteinExistence type="predicted"/>
<dbReference type="GO" id="GO:0005509">
    <property type="term" value="F:calcium ion binding"/>
    <property type="evidence" value="ECO:0007669"/>
    <property type="project" value="InterPro"/>
</dbReference>
<comment type="caution">
    <text evidence="3">The sequence shown here is derived from an EMBL/GenBank/DDBJ whole genome shotgun (WGS) entry which is preliminary data.</text>
</comment>
<dbReference type="PROSITE" id="PS50222">
    <property type="entry name" value="EF_HAND_2"/>
    <property type="match status" value="1"/>
</dbReference>
<dbReference type="OrthoDB" id="10627799at2759"/>
<sequence>MHAAASALRSRLSSRSEKQVRGEERIPLSSEDVERQQLLLNDVMISEGLTKFAKDFVRSVSTHLELVDHLLAVLRAMEPTFEFEASVQAQVWALASGVKATAPRVAVEMKKHLARLQELRTSTHKVMELFERKRSAMVEKNHYTLKVETLRREFQEREEQRKGNSKDQLHRLSRNQEKLAYAESEYMDTDKVVTKKIEEQLRQNRSLLFSSLEGLAQSACCGWLVSTGAVACKALQVAAEAQAPQSEGSEDRPERSAVPRNMLLLPPVVVEDELEPPGPFDPRSAFKEKPHSREIFDLSDGEAMAITARQVDESLMRCSVKELKELIRKHGLSDDGLVEKSELVELLRRHGVKVPPGPGPAGHAMLEFERLERHPPAMHRGHAPFPHPNLQEMERGDFAGMEMVIS</sequence>
<feature type="region of interest" description="Disordered" evidence="1">
    <location>
        <begin position="240"/>
        <end position="260"/>
    </location>
</feature>
<organism evidence="3">
    <name type="scientific">Cladocopium goreaui</name>
    <dbReference type="NCBI Taxonomy" id="2562237"/>
    <lineage>
        <taxon>Eukaryota</taxon>
        <taxon>Sar</taxon>
        <taxon>Alveolata</taxon>
        <taxon>Dinophyceae</taxon>
        <taxon>Suessiales</taxon>
        <taxon>Symbiodiniaceae</taxon>
        <taxon>Cladocopium</taxon>
    </lineage>
</organism>
<keyword evidence="5" id="KW-1185">Reference proteome</keyword>
<dbReference type="EMBL" id="CAMXCT010000003">
    <property type="protein sequence ID" value="CAI3972333.1"/>
    <property type="molecule type" value="Genomic_DNA"/>
</dbReference>
<dbReference type="AlphaFoldDB" id="A0A9P1FDS7"/>
<dbReference type="EMBL" id="CAMXCT020000003">
    <property type="protein sequence ID" value="CAL1125708.1"/>
    <property type="molecule type" value="Genomic_DNA"/>
</dbReference>
<feature type="compositionally biased region" description="Basic and acidic residues" evidence="1">
    <location>
        <begin position="14"/>
        <end position="26"/>
    </location>
</feature>
<dbReference type="Gene3D" id="1.20.1270.60">
    <property type="entry name" value="Arfaptin homology (AH) domain/BAR domain"/>
    <property type="match status" value="1"/>
</dbReference>
<evidence type="ECO:0000259" key="2">
    <source>
        <dbReference type="PROSITE" id="PS50222"/>
    </source>
</evidence>
<dbReference type="EMBL" id="CAMXCT030000003">
    <property type="protein sequence ID" value="CAL4759645.1"/>
    <property type="molecule type" value="Genomic_DNA"/>
</dbReference>